<name>A0A0A6PPN1_9GAMM</name>
<feature type="signal peptide" evidence="1">
    <location>
        <begin position="1"/>
        <end position="30"/>
    </location>
</feature>
<proteinExistence type="predicted"/>
<sequence>MLRKYTWCAKLALPAMVLFYLGMVPFTATALNCTQVAEIYMSDKIDHVGILRTGQKLPEWASRKNRALCAGDIVIVPKAIPQLKIAYYSEGGTEEILTAGQKYPVKALEDPCGPWCRFKESTERLYQKLTQKAPVTVTVISVFDRSEKTDKPLRLSMPLAAGEGFNYPFYLFWHDGAIPLFLAGGKPPYQVEVTDAAGERIVQETVEKTNRFVLTVENPIPNQPYILTISSAEIEAYRKKLIFTVPPFPLDPKADKFQVFATLLTDPNKNWRLEIWRQLATMPDTEVRKNFETHLILDDF</sequence>
<comment type="caution">
    <text evidence="2">The sequence shown here is derived from an EMBL/GenBank/DDBJ whole genome shotgun (WGS) entry which is preliminary data.</text>
</comment>
<organism evidence="2 3">
    <name type="scientific">Candidatus Thiomargarita nelsonii</name>
    <dbReference type="NCBI Taxonomy" id="1003181"/>
    <lineage>
        <taxon>Bacteria</taxon>
        <taxon>Pseudomonadati</taxon>
        <taxon>Pseudomonadota</taxon>
        <taxon>Gammaproteobacteria</taxon>
        <taxon>Thiotrichales</taxon>
        <taxon>Thiotrichaceae</taxon>
        <taxon>Thiomargarita</taxon>
    </lineage>
</organism>
<protein>
    <recommendedName>
        <fullName evidence="4">Secreted protein</fullName>
    </recommendedName>
</protein>
<gene>
    <name evidence="2" type="ORF">PN36_24220</name>
</gene>
<dbReference type="EMBL" id="JSZA02000125">
    <property type="protein sequence ID" value="KHD05543.1"/>
    <property type="molecule type" value="Genomic_DNA"/>
</dbReference>
<keyword evidence="1" id="KW-0732">Signal</keyword>
<evidence type="ECO:0000313" key="3">
    <source>
        <dbReference type="Proteomes" id="UP000030428"/>
    </source>
</evidence>
<evidence type="ECO:0008006" key="4">
    <source>
        <dbReference type="Google" id="ProtNLM"/>
    </source>
</evidence>
<reference evidence="2 3" key="1">
    <citation type="journal article" date="2016" name="Front. Microbiol.">
        <title>Single-Cell (Meta-)Genomics of a Dimorphic Candidatus Thiomargarita nelsonii Reveals Genomic Plasticity.</title>
        <authorList>
            <person name="Flood B.E."/>
            <person name="Fliss P."/>
            <person name="Jones D.S."/>
            <person name="Dick G.J."/>
            <person name="Jain S."/>
            <person name="Kaster A.K."/>
            <person name="Winkel M."/>
            <person name="Mussmann M."/>
            <person name="Bailey J."/>
        </authorList>
    </citation>
    <scope>NUCLEOTIDE SEQUENCE [LARGE SCALE GENOMIC DNA]</scope>
    <source>
        <strain evidence="2">Hydrate Ridge</strain>
    </source>
</reference>
<dbReference type="AlphaFoldDB" id="A0A0A6PPN1"/>
<keyword evidence="3" id="KW-1185">Reference proteome</keyword>
<evidence type="ECO:0000313" key="2">
    <source>
        <dbReference type="EMBL" id="KHD05543.1"/>
    </source>
</evidence>
<dbReference type="Proteomes" id="UP000030428">
    <property type="component" value="Unassembled WGS sequence"/>
</dbReference>
<accession>A0A0A6PPN1</accession>
<feature type="chain" id="PRO_5007387939" description="Secreted protein" evidence="1">
    <location>
        <begin position="31"/>
        <end position="300"/>
    </location>
</feature>
<evidence type="ECO:0000256" key="1">
    <source>
        <dbReference type="SAM" id="SignalP"/>
    </source>
</evidence>